<reference evidence="4 5" key="1">
    <citation type="journal article" date="2019" name="Nat. Ecol. Evol.">
        <title>Megaphylogeny resolves global patterns of mushroom evolution.</title>
        <authorList>
            <person name="Varga T."/>
            <person name="Krizsan K."/>
            <person name="Foldi C."/>
            <person name="Dima B."/>
            <person name="Sanchez-Garcia M."/>
            <person name="Sanchez-Ramirez S."/>
            <person name="Szollosi G.J."/>
            <person name="Szarkandi J.G."/>
            <person name="Papp V."/>
            <person name="Albert L."/>
            <person name="Andreopoulos W."/>
            <person name="Angelini C."/>
            <person name="Antonin V."/>
            <person name="Barry K.W."/>
            <person name="Bougher N.L."/>
            <person name="Buchanan P."/>
            <person name="Buyck B."/>
            <person name="Bense V."/>
            <person name="Catcheside P."/>
            <person name="Chovatia M."/>
            <person name="Cooper J."/>
            <person name="Damon W."/>
            <person name="Desjardin D."/>
            <person name="Finy P."/>
            <person name="Geml J."/>
            <person name="Haridas S."/>
            <person name="Hughes K."/>
            <person name="Justo A."/>
            <person name="Karasinski D."/>
            <person name="Kautmanova I."/>
            <person name="Kiss B."/>
            <person name="Kocsube S."/>
            <person name="Kotiranta H."/>
            <person name="LaButti K.M."/>
            <person name="Lechner B.E."/>
            <person name="Liimatainen K."/>
            <person name="Lipzen A."/>
            <person name="Lukacs Z."/>
            <person name="Mihaltcheva S."/>
            <person name="Morgado L.N."/>
            <person name="Niskanen T."/>
            <person name="Noordeloos M.E."/>
            <person name="Ohm R.A."/>
            <person name="Ortiz-Santana B."/>
            <person name="Ovrebo C."/>
            <person name="Racz N."/>
            <person name="Riley R."/>
            <person name="Savchenko A."/>
            <person name="Shiryaev A."/>
            <person name="Soop K."/>
            <person name="Spirin V."/>
            <person name="Szebenyi C."/>
            <person name="Tomsovsky M."/>
            <person name="Tulloss R.E."/>
            <person name="Uehling J."/>
            <person name="Grigoriev I.V."/>
            <person name="Vagvolgyi C."/>
            <person name="Papp T."/>
            <person name="Martin F.M."/>
            <person name="Miettinen O."/>
            <person name="Hibbett D.S."/>
            <person name="Nagy L.G."/>
        </authorList>
    </citation>
    <scope>NUCLEOTIDE SEQUENCE [LARGE SCALE GENOMIC DNA]</scope>
    <source>
        <strain evidence="4 5">FP101781</strain>
    </source>
</reference>
<dbReference type="GO" id="GO:0008270">
    <property type="term" value="F:zinc ion binding"/>
    <property type="evidence" value="ECO:0007669"/>
    <property type="project" value="UniProtKB-KW"/>
</dbReference>
<feature type="region of interest" description="Disordered" evidence="2">
    <location>
        <begin position="1"/>
        <end position="31"/>
    </location>
</feature>
<feature type="compositionally biased region" description="Basic and acidic residues" evidence="2">
    <location>
        <begin position="11"/>
        <end position="29"/>
    </location>
</feature>
<evidence type="ECO:0000256" key="2">
    <source>
        <dbReference type="SAM" id="MobiDB-lite"/>
    </source>
</evidence>
<dbReference type="STRING" id="71717.A0A4Y7TWH2"/>
<dbReference type="InterPro" id="IPR013087">
    <property type="entry name" value="Znf_C2H2_type"/>
</dbReference>
<evidence type="ECO:0000259" key="3">
    <source>
        <dbReference type="PROSITE" id="PS50157"/>
    </source>
</evidence>
<dbReference type="SMART" id="SM00355">
    <property type="entry name" value="ZnF_C2H2"/>
    <property type="match status" value="2"/>
</dbReference>
<dbReference type="EMBL" id="QPFP01000002">
    <property type="protein sequence ID" value="TEB38530.1"/>
    <property type="molecule type" value="Genomic_DNA"/>
</dbReference>
<keyword evidence="1" id="KW-0862">Zinc</keyword>
<feature type="domain" description="C2H2-type" evidence="3">
    <location>
        <begin position="36"/>
        <end position="66"/>
    </location>
</feature>
<comment type="caution">
    <text evidence="4">The sequence shown here is derived from an EMBL/GenBank/DDBJ whole genome shotgun (WGS) entry which is preliminary data.</text>
</comment>
<dbReference type="PROSITE" id="PS00028">
    <property type="entry name" value="ZINC_FINGER_C2H2_1"/>
    <property type="match status" value="1"/>
</dbReference>
<dbReference type="Gene3D" id="3.30.160.60">
    <property type="entry name" value="Classic Zinc Finger"/>
    <property type="match status" value="1"/>
</dbReference>
<protein>
    <recommendedName>
        <fullName evidence="3">C2H2-type domain-containing protein</fullName>
    </recommendedName>
</protein>
<dbReference type="InterPro" id="IPR036236">
    <property type="entry name" value="Znf_C2H2_sf"/>
</dbReference>
<proteinExistence type="predicted"/>
<feature type="domain" description="C2H2-type" evidence="3">
    <location>
        <begin position="68"/>
        <end position="93"/>
    </location>
</feature>
<feature type="compositionally biased region" description="Low complexity" evidence="2">
    <location>
        <begin position="215"/>
        <end position="239"/>
    </location>
</feature>
<evidence type="ECO:0000256" key="1">
    <source>
        <dbReference type="PROSITE-ProRule" id="PRU00042"/>
    </source>
</evidence>
<feature type="compositionally biased region" description="Basic and acidic residues" evidence="2">
    <location>
        <begin position="292"/>
        <end position="324"/>
    </location>
</feature>
<dbReference type="OrthoDB" id="8922241at2759"/>
<name>A0A4Y7TWH2_COPMI</name>
<feature type="compositionally biased region" description="Low complexity" evidence="2">
    <location>
        <begin position="132"/>
        <end position="151"/>
    </location>
</feature>
<dbReference type="AlphaFoldDB" id="A0A4Y7TWH2"/>
<dbReference type="Proteomes" id="UP000298030">
    <property type="component" value="Unassembled WGS sequence"/>
</dbReference>
<keyword evidence="5" id="KW-1185">Reference proteome</keyword>
<dbReference type="SUPFAM" id="SSF57667">
    <property type="entry name" value="beta-beta-alpha zinc fingers"/>
    <property type="match status" value="1"/>
</dbReference>
<keyword evidence="1" id="KW-0863">Zinc-finger</keyword>
<gene>
    <name evidence="4" type="ORF">FA13DRAFT_1724484</name>
</gene>
<feature type="region of interest" description="Disordered" evidence="2">
    <location>
        <begin position="79"/>
        <end position="330"/>
    </location>
</feature>
<organism evidence="4 5">
    <name type="scientific">Coprinellus micaceus</name>
    <name type="common">Glistening ink-cap mushroom</name>
    <name type="synonym">Coprinus micaceus</name>
    <dbReference type="NCBI Taxonomy" id="71717"/>
    <lineage>
        <taxon>Eukaryota</taxon>
        <taxon>Fungi</taxon>
        <taxon>Dikarya</taxon>
        <taxon>Basidiomycota</taxon>
        <taxon>Agaricomycotina</taxon>
        <taxon>Agaricomycetes</taxon>
        <taxon>Agaricomycetidae</taxon>
        <taxon>Agaricales</taxon>
        <taxon>Agaricineae</taxon>
        <taxon>Psathyrellaceae</taxon>
        <taxon>Coprinellus</taxon>
    </lineage>
</organism>
<feature type="compositionally biased region" description="Low complexity" evidence="2">
    <location>
        <begin position="99"/>
        <end position="112"/>
    </location>
</feature>
<accession>A0A4Y7TWH2</accession>
<keyword evidence="1" id="KW-0479">Metal-binding</keyword>
<sequence>MARTDTPNVARLEEKKDSPSTRKTWDRKKTGNAAVWPCTIDGCDKQFAREADLKRHQRTTKTHSMPSFACPQCHATFTRTDAQRRHQKSRHNGVVIEGSPSASPTSSTSPSTEAPQFKGKSTDDTTAPAAPPYSGGSSSQSSSAAGSSSSSRKYYREDSGGFAPTYSLYPTTSARHPGWAPANWPTANPHFAPSPYYRSSTSYMRGPTLPPLTCSADSDSSFSESPSSTPISPTVPSRPGHYPRHSMEPSITRPEPLQQGGTPEEIELTMKAVMRYVEVDSATRHTGGAPPQHDKHSRESITPSDERDQSLPLEDIIHHYDSPVHRPGSLQDILTEDCEPIFHASSTPRES</sequence>
<evidence type="ECO:0000313" key="4">
    <source>
        <dbReference type="EMBL" id="TEB38530.1"/>
    </source>
</evidence>
<dbReference type="PROSITE" id="PS50157">
    <property type="entry name" value="ZINC_FINGER_C2H2_2"/>
    <property type="match status" value="2"/>
</dbReference>
<evidence type="ECO:0000313" key="5">
    <source>
        <dbReference type="Proteomes" id="UP000298030"/>
    </source>
</evidence>
<dbReference type="Pfam" id="PF00096">
    <property type="entry name" value="zf-C2H2"/>
    <property type="match status" value="2"/>
</dbReference>